<organism evidence="2 3">
    <name type="scientific">Vigna unguiculata</name>
    <name type="common">Cowpea</name>
    <dbReference type="NCBI Taxonomy" id="3917"/>
    <lineage>
        <taxon>Eukaryota</taxon>
        <taxon>Viridiplantae</taxon>
        <taxon>Streptophyta</taxon>
        <taxon>Embryophyta</taxon>
        <taxon>Tracheophyta</taxon>
        <taxon>Spermatophyta</taxon>
        <taxon>Magnoliopsida</taxon>
        <taxon>eudicotyledons</taxon>
        <taxon>Gunneridae</taxon>
        <taxon>Pentapetalae</taxon>
        <taxon>rosids</taxon>
        <taxon>fabids</taxon>
        <taxon>Fabales</taxon>
        <taxon>Fabaceae</taxon>
        <taxon>Papilionoideae</taxon>
        <taxon>50 kb inversion clade</taxon>
        <taxon>NPAAA clade</taxon>
        <taxon>indigoferoid/millettioid clade</taxon>
        <taxon>Phaseoleae</taxon>
        <taxon>Vigna</taxon>
    </lineage>
</organism>
<accession>A0A4D6L4W4</accession>
<dbReference type="Proteomes" id="UP000501690">
    <property type="component" value="Linkage Group LG2"/>
</dbReference>
<feature type="region of interest" description="Disordered" evidence="1">
    <location>
        <begin position="1"/>
        <end position="24"/>
    </location>
</feature>
<reference evidence="2 3" key="1">
    <citation type="submission" date="2019-04" db="EMBL/GenBank/DDBJ databases">
        <title>An improved genome assembly and genetic linkage map for asparagus bean, Vigna unguiculata ssp. sesquipedialis.</title>
        <authorList>
            <person name="Xia Q."/>
            <person name="Zhang R."/>
            <person name="Dong Y."/>
        </authorList>
    </citation>
    <scope>NUCLEOTIDE SEQUENCE [LARGE SCALE GENOMIC DNA]</scope>
    <source>
        <tissue evidence="2">Leaf</tissue>
    </source>
</reference>
<evidence type="ECO:0000313" key="2">
    <source>
        <dbReference type="EMBL" id="QCD83464.1"/>
    </source>
</evidence>
<evidence type="ECO:0000313" key="3">
    <source>
        <dbReference type="Proteomes" id="UP000501690"/>
    </source>
</evidence>
<dbReference type="AlphaFoldDB" id="A0A4D6L4W4"/>
<sequence length="112" mass="13009">MGFVEKRGSSSSWASTSFDSSSSNIRGVNMDVLRENRKDPLEEVSKNNLPLNDIYEWVNLLDMLEGITNVEVLRAERFVNWMCSRVLDYEQGGSKRLDYEWEGYEIMISYLP</sequence>
<name>A0A4D6L4W4_VIGUN</name>
<evidence type="ECO:0000256" key="1">
    <source>
        <dbReference type="SAM" id="MobiDB-lite"/>
    </source>
</evidence>
<protein>
    <submittedName>
        <fullName evidence="2">Uncharacterized protein</fullName>
    </submittedName>
</protein>
<keyword evidence="3" id="KW-1185">Reference proteome</keyword>
<gene>
    <name evidence="2" type="ORF">DEO72_LG2g3808</name>
</gene>
<dbReference type="EMBL" id="CP039346">
    <property type="protein sequence ID" value="QCD83464.1"/>
    <property type="molecule type" value="Genomic_DNA"/>
</dbReference>
<feature type="compositionally biased region" description="Low complexity" evidence="1">
    <location>
        <begin position="9"/>
        <end position="23"/>
    </location>
</feature>
<proteinExistence type="predicted"/>